<evidence type="ECO:0000256" key="2">
    <source>
        <dbReference type="ARBA" id="ARBA00021549"/>
    </source>
</evidence>
<evidence type="ECO:0000256" key="1">
    <source>
        <dbReference type="ARBA" id="ARBA00004377"/>
    </source>
</evidence>
<organism evidence="13 14">
    <name type="scientific">Thalassotalea litorea</name>
    <dbReference type="NCBI Taxonomy" id="2020715"/>
    <lineage>
        <taxon>Bacteria</taxon>
        <taxon>Pseudomonadati</taxon>
        <taxon>Pseudomonadota</taxon>
        <taxon>Gammaproteobacteria</taxon>
        <taxon>Alteromonadales</taxon>
        <taxon>Colwelliaceae</taxon>
        <taxon>Thalassotalea</taxon>
    </lineage>
</organism>
<feature type="transmembrane region" description="Helical" evidence="11">
    <location>
        <begin position="12"/>
        <end position="31"/>
    </location>
</feature>
<keyword evidence="14" id="KW-1185">Reference proteome</keyword>
<proteinExistence type="inferred from homology"/>
<dbReference type="InterPro" id="IPR045584">
    <property type="entry name" value="Pilin-like"/>
</dbReference>
<dbReference type="Pfam" id="PF12019">
    <property type="entry name" value="GspH"/>
    <property type="match status" value="1"/>
</dbReference>
<evidence type="ECO:0000256" key="6">
    <source>
        <dbReference type="ARBA" id="ARBA00022692"/>
    </source>
</evidence>
<dbReference type="Gene3D" id="3.30.700.10">
    <property type="entry name" value="Glycoprotein, Type 4 Pilin"/>
    <property type="match status" value="1"/>
</dbReference>
<gene>
    <name evidence="13" type="ORF">FE810_14515</name>
</gene>
<evidence type="ECO:0000256" key="10">
    <source>
        <dbReference type="ARBA" id="ARBA00030775"/>
    </source>
</evidence>
<feature type="domain" description="General secretion pathway GspH" evidence="12">
    <location>
        <begin position="42"/>
        <end position="174"/>
    </location>
</feature>
<dbReference type="InterPro" id="IPR012902">
    <property type="entry name" value="N_methyl_site"/>
</dbReference>
<dbReference type="GO" id="GO:0005886">
    <property type="term" value="C:plasma membrane"/>
    <property type="evidence" value="ECO:0007669"/>
    <property type="project" value="UniProtKB-SubCell"/>
</dbReference>
<comment type="subcellular location">
    <subcellularLocation>
        <location evidence="1">Cell inner membrane</location>
        <topology evidence="1">Single-pass membrane protein</topology>
    </subcellularLocation>
</comment>
<keyword evidence="5" id="KW-0997">Cell inner membrane</keyword>
<dbReference type="Pfam" id="PF07963">
    <property type="entry name" value="N_methyl"/>
    <property type="match status" value="1"/>
</dbReference>
<evidence type="ECO:0000313" key="14">
    <source>
        <dbReference type="Proteomes" id="UP000307790"/>
    </source>
</evidence>
<protein>
    <recommendedName>
        <fullName evidence="2">Type II secretion system protein H</fullName>
    </recommendedName>
    <alternativeName>
        <fullName evidence="10">General secretion pathway protein H</fullName>
    </alternativeName>
</protein>
<evidence type="ECO:0000313" key="13">
    <source>
        <dbReference type="EMBL" id="TLU61451.1"/>
    </source>
</evidence>
<dbReference type="GO" id="GO:0015627">
    <property type="term" value="C:type II protein secretion system complex"/>
    <property type="evidence" value="ECO:0007669"/>
    <property type="project" value="InterPro"/>
</dbReference>
<dbReference type="GO" id="GO:0015628">
    <property type="term" value="P:protein secretion by the type II secretion system"/>
    <property type="evidence" value="ECO:0007669"/>
    <property type="project" value="InterPro"/>
</dbReference>
<name>A0A5R9ICY8_9GAMM</name>
<keyword evidence="7 11" id="KW-1133">Transmembrane helix</keyword>
<dbReference type="RefSeq" id="WP_138320936.1">
    <property type="nucleotide sequence ID" value="NZ_VCBC01000016.1"/>
</dbReference>
<evidence type="ECO:0000256" key="8">
    <source>
        <dbReference type="ARBA" id="ARBA00023136"/>
    </source>
</evidence>
<evidence type="ECO:0000256" key="4">
    <source>
        <dbReference type="ARBA" id="ARBA00022481"/>
    </source>
</evidence>
<keyword evidence="8 11" id="KW-0472">Membrane</keyword>
<dbReference type="SUPFAM" id="SSF54523">
    <property type="entry name" value="Pili subunits"/>
    <property type="match status" value="1"/>
</dbReference>
<keyword evidence="4" id="KW-0488">Methylation</keyword>
<evidence type="ECO:0000256" key="9">
    <source>
        <dbReference type="ARBA" id="ARBA00025772"/>
    </source>
</evidence>
<dbReference type="EMBL" id="VCBC01000016">
    <property type="protein sequence ID" value="TLU61451.1"/>
    <property type="molecule type" value="Genomic_DNA"/>
</dbReference>
<dbReference type="NCBIfam" id="TIGR02532">
    <property type="entry name" value="IV_pilin_GFxxxE"/>
    <property type="match status" value="1"/>
</dbReference>
<dbReference type="InterPro" id="IPR022346">
    <property type="entry name" value="T2SS_GspH"/>
</dbReference>
<keyword evidence="6 11" id="KW-0812">Transmembrane</keyword>
<dbReference type="Proteomes" id="UP000307790">
    <property type="component" value="Unassembled WGS sequence"/>
</dbReference>
<keyword evidence="3" id="KW-1003">Cell membrane</keyword>
<evidence type="ECO:0000256" key="11">
    <source>
        <dbReference type="SAM" id="Phobius"/>
    </source>
</evidence>
<evidence type="ECO:0000256" key="5">
    <source>
        <dbReference type="ARBA" id="ARBA00022519"/>
    </source>
</evidence>
<dbReference type="OrthoDB" id="6089055at2"/>
<reference evidence="13 14" key="1">
    <citation type="submission" date="2019-05" db="EMBL/GenBank/DDBJ databases">
        <title>Genome sequences of Thalassotalea litorea 1K03283.</title>
        <authorList>
            <person name="Zhang D."/>
        </authorList>
    </citation>
    <scope>NUCLEOTIDE SEQUENCE [LARGE SCALE GENOMIC DNA]</scope>
    <source>
        <strain evidence="13 14">MCCC 1K03283</strain>
    </source>
</reference>
<comment type="similarity">
    <text evidence="9">Belongs to the GSP H family.</text>
</comment>
<evidence type="ECO:0000259" key="12">
    <source>
        <dbReference type="Pfam" id="PF12019"/>
    </source>
</evidence>
<comment type="caution">
    <text evidence="13">The sequence shown here is derived from an EMBL/GenBank/DDBJ whole genome shotgun (WGS) entry which is preliminary data.</text>
</comment>
<accession>A0A5R9ICY8</accession>
<evidence type="ECO:0000256" key="3">
    <source>
        <dbReference type="ARBA" id="ARBA00022475"/>
    </source>
</evidence>
<dbReference type="AlphaFoldDB" id="A0A5R9ICY8"/>
<sequence>MKKIRGITFIELMITLAIMSILALVAAPSFVRSIENRHLTSAAEALYSQLQLARSESLLRSDDVVFSVSGMGSTSWAFGINQETACDPTVTDNTSASACVLQIDDGDGAFVAANDNVLHQFSASDFDNITMQASTVSGTAGNSITFDPARGTTDGARLYTLTNKSGVNVSVSLSLIGNVKLCSNDLSEYRSCS</sequence>
<evidence type="ECO:0000256" key="7">
    <source>
        <dbReference type="ARBA" id="ARBA00022989"/>
    </source>
</evidence>